<dbReference type="Proteomes" id="UP001485043">
    <property type="component" value="Unassembled WGS sequence"/>
</dbReference>
<proteinExistence type="predicted"/>
<reference evidence="2 3" key="1">
    <citation type="journal article" date="2024" name="Nat. Commun.">
        <title>Phylogenomics reveals the evolutionary origins of lichenization in chlorophyte algae.</title>
        <authorList>
            <person name="Puginier C."/>
            <person name="Libourel C."/>
            <person name="Otte J."/>
            <person name="Skaloud P."/>
            <person name="Haon M."/>
            <person name="Grisel S."/>
            <person name="Petersen M."/>
            <person name="Berrin J.G."/>
            <person name="Delaux P.M."/>
            <person name="Dal Grande F."/>
            <person name="Keller J."/>
        </authorList>
    </citation>
    <scope>NUCLEOTIDE SEQUENCE [LARGE SCALE GENOMIC DNA]</scope>
    <source>
        <strain evidence="2 3">SAG 2523</strain>
    </source>
</reference>
<feature type="region of interest" description="Disordered" evidence="1">
    <location>
        <begin position="38"/>
        <end position="71"/>
    </location>
</feature>
<dbReference type="EMBL" id="JALJOV010000580">
    <property type="protein sequence ID" value="KAK9862620.1"/>
    <property type="molecule type" value="Genomic_DNA"/>
</dbReference>
<organism evidence="2 3">
    <name type="scientific">Apatococcus fuscideae</name>
    <dbReference type="NCBI Taxonomy" id="2026836"/>
    <lineage>
        <taxon>Eukaryota</taxon>
        <taxon>Viridiplantae</taxon>
        <taxon>Chlorophyta</taxon>
        <taxon>core chlorophytes</taxon>
        <taxon>Trebouxiophyceae</taxon>
        <taxon>Chlorellales</taxon>
        <taxon>Chlorellaceae</taxon>
        <taxon>Apatococcus</taxon>
    </lineage>
</organism>
<keyword evidence="3" id="KW-1185">Reference proteome</keyword>
<sequence length="90" mass="10132">MPKLSAYVRRSREEKPCAGYGLHDAPASCLQDDKRQTRLRANKTSAAPKVYRQPDGTLGDTKPPNTSRSQVARQDWLGLVEYCRSLANKR</sequence>
<protein>
    <submittedName>
        <fullName evidence="2">Uncharacterized protein</fullName>
    </submittedName>
</protein>
<evidence type="ECO:0000256" key="1">
    <source>
        <dbReference type="SAM" id="MobiDB-lite"/>
    </source>
</evidence>
<name>A0AAW1SZZ7_9CHLO</name>
<evidence type="ECO:0000313" key="2">
    <source>
        <dbReference type="EMBL" id="KAK9862620.1"/>
    </source>
</evidence>
<accession>A0AAW1SZZ7</accession>
<comment type="caution">
    <text evidence="2">The sequence shown here is derived from an EMBL/GenBank/DDBJ whole genome shotgun (WGS) entry which is preliminary data.</text>
</comment>
<evidence type="ECO:0000313" key="3">
    <source>
        <dbReference type="Proteomes" id="UP001485043"/>
    </source>
</evidence>
<gene>
    <name evidence="2" type="ORF">WJX84_009857</name>
</gene>
<dbReference type="AlphaFoldDB" id="A0AAW1SZZ7"/>